<evidence type="ECO:0000256" key="6">
    <source>
        <dbReference type="ARBA" id="ARBA00023136"/>
    </source>
</evidence>
<dbReference type="AlphaFoldDB" id="A0A1E3NYY8"/>
<dbReference type="PANTHER" id="PTHR10766:SF111">
    <property type="entry name" value="TRANSMEMBRANE 9 SUPERFAMILY MEMBER 2"/>
    <property type="match status" value="1"/>
</dbReference>
<dbReference type="PANTHER" id="PTHR10766">
    <property type="entry name" value="TRANSMEMBRANE 9 SUPERFAMILY PROTEIN"/>
    <property type="match status" value="1"/>
</dbReference>
<sequence length="652" mass="74244">MTLISQLLLTTTLLTSALARKYFVKDEFVPITVKPLTPGGNSYDNKLYLYPIDYYNPTLGSCLPVDQMDPYGPESNSSYIYQEDDFFGNHFSNAPISTTFLNKTAKCASMCDRNYKKENVTLINDLIKKNYKLNFFIDDVPVGRELYDSQTKKFYIDNGVPLGYLDMDRIPRLFNHFQFVVYYVSYGLEYEILYSTVSTRSISRVPIVPLSCELTQPLLLRYSDYSFNGNRISYDIIWKEVHVNKWNNKWELYTNDIVQPFISNAVVIIFTILTIIISFYTYLTISNAFNTEKLEFIYKTRQQLKTVDESTNNGTSSEETKSSDDNIIEDFEFSWPSLINDVFRLPEFSPLLYWLVSNGIHVTVIASIIIILLAIGLLDTHSFDDDVSYTAAAVHTITSPLPALINCYFFKKFDSSSPSTVESFKKKLTLTVLLNSFGVPAILFVLINITNKTFASVDSPTNISLCFFRTLATYYILITLVSFFAGLRFLKVQQYPSSDIAKKISSPPITFQTIPNMFISGIFPFGVILIPLSSGYITLWYSHFYSNSTLTISYILLLSLTVSISILNIYHSLSIGNWKWQWYSFLSGFAVGVYTFAYSFYLTKFKFGDHASLVIFLLQNITISSLLGLIGGSVAFSASYIFVKNLYSGIVH</sequence>
<keyword evidence="6 7" id="KW-0472">Membrane</keyword>
<dbReference type="GO" id="GO:0005737">
    <property type="term" value="C:cytoplasm"/>
    <property type="evidence" value="ECO:0007669"/>
    <property type="project" value="UniProtKB-ARBA"/>
</dbReference>
<organism evidence="8 9">
    <name type="scientific">Wickerhamomyces anomalus (strain ATCC 58044 / CBS 1984 / NCYC 433 / NRRL Y-366-8)</name>
    <name type="common">Yeast</name>
    <name type="synonym">Hansenula anomala</name>
    <dbReference type="NCBI Taxonomy" id="683960"/>
    <lineage>
        <taxon>Eukaryota</taxon>
        <taxon>Fungi</taxon>
        <taxon>Dikarya</taxon>
        <taxon>Ascomycota</taxon>
        <taxon>Saccharomycotina</taxon>
        <taxon>Saccharomycetes</taxon>
        <taxon>Phaffomycetales</taxon>
        <taxon>Wickerhamomycetaceae</taxon>
        <taxon>Wickerhamomyces</taxon>
    </lineage>
</organism>
<dbReference type="OrthoDB" id="1666796at2759"/>
<gene>
    <name evidence="8" type="ORF">WICANDRAFT_106765</name>
</gene>
<comment type="subcellular location">
    <subcellularLocation>
        <location evidence="1">Membrane</location>
        <topology evidence="1">Multi-pass membrane protein</topology>
    </subcellularLocation>
</comment>
<comment type="similarity">
    <text evidence="2 7">Belongs to the nonaspanin (TM9SF) (TC 9.A.2) family.</text>
</comment>
<feature type="transmembrane region" description="Helical" evidence="7">
    <location>
        <begin position="430"/>
        <end position="451"/>
    </location>
</feature>
<feature type="transmembrane region" description="Helical" evidence="7">
    <location>
        <begin position="387"/>
        <end position="409"/>
    </location>
</feature>
<evidence type="ECO:0000256" key="1">
    <source>
        <dbReference type="ARBA" id="ARBA00004141"/>
    </source>
</evidence>
<evidence type="ECO:0000256" key="7">
    <source>
        <dbReference type="RuleBase" id="RU363079"/>
    </source>
</evidence>
<feature type="transmembrane region" description="Helical" evidence="7">
    <location>
        <begin position="351"/>
        <end position="375"/>
    </location>
</feature>
<dbReference type="GO" id="GO:0072657">
    <property type="term" value="P:protein localization to membrane"/>
    <property type="evidence" value="ECO:0007669"/>
    <property type="project" value="TreeGrafter"/>
</dbReference>
<evidence type="ECO:0000256" key="5">
    <source>
        <dbReference type="ARBA" id="ARBA00022989"/>
    </source>
</evidence>
<evidence type="ECO:0000256" key="2">
    <source>
        <dbReference type="ARBA" id="ARBA00005227"/>
    </source>
</evidence>
<dbReference type="GO" id="GO:0016020">
    <property type="term" value="C:membrane"/>
    <property type="evidence" value="ECO:0007669"/>
    <property type="project" value="UniProtKB-SubCell"/>
</dbReference>
<evidence type="ECO:0000313" key="9">
    <source>
        <dbReference type="Proteomes" id="UP000094112"/>
    </source>
</evidence>
<keyword evidence="4 7" id="KW-0732">Signal</keyword>
<feature type="transmembrane region" description="Helical" evidence="7">
    <location>
        <begin position="582"/>
        <end position="601"/>
    </location>
</feature>
<feature type="chain" id="PRO_5009027330" description="Transmembrane 9 superfamily member" evidence="7">
    <location>
        <begin position="20"/>
        <end position="652"/>
    </location>
</feature>
<evidence type="ECO:0000256" key="4">
    <source>
        <dbReference type="ARBA" id="ARBA00022729"/>
    </source>
</evidence>
<proteinExistence type="inferred from homology"/>
<dbReference type="InterPro" id="IPR004240">
    <property type="entry name" value="EMP70"/>
</dbReference>
<keyword evidence="5 7" id="KW-1133">Transmembrane helix</keyword>
<feature type="transmembrane region" description="Helical" evidence="7">
    <location>
        <begin position="621"/>
        <end position="643"/>
    </location>
</feature>
<keyword evidence="9" id="KW-1185">Reference proteome</keyword>
<accession>A0A1E3NYY8</accession>
<evidence type="ECO:0000256" key="3">
    <source>
        <dbReference type="ARBA" id="ARBA00022692"/>
    </source>
</evidence>
<feature type="transmembrane region" description="Helical" evidence="7">
    <location>
        <begin position="511"/>
        <end position="532"/>
    </location>
</feature>
<keyword evidence="3 7" id="KW-0812">Transmembrane</keyword>
<dbReference type="EMBL" id="KV454212">
    <property type="protein sequence ID" value="ODQ58431.1"/>
    <property type="molecule type" value="Genomic_DNA"/>
</dbReference>
<feature type="transmembrane region" description="Helical" evidence="7">
    <location>
        <begin position="261"/>
        <end position="283"/>
    </location>
</feature>
<dbReference type="Proteomes" id="UP000094112">
    <property type="component" value="Unassembled WGS sequence"/>
</dbReference>
<dbReference type="STRING" id="683960.A0A1E3NYY8"/>
<name>A0A1E3NYY8_WICAA</name>
<dbReference type="Pfam" id="PF02990">
    <property type="entry name" value="EMP70"/>
    <property type="match status" value="1"/>
</dbReference>
<dbReference type="GeneID" id="30197727"/>
<reference evidence="8 9" key="1">
    <citation type="journal article" date="2016" name="Proc. Natl. Acad. Sci. U.S.A.">
        <title>Comparative genomics of biotechnologically important yeasts.</title>
        <authorList>
            <person name="Riley R."/>
            <person name="Haridas S."/>
            <person name="Wolfe K.H."/>
            <person name="Lopes M.R."/>
            <person name="Hittinger C.T."/>
            <person name="Goeker M."/>
            <person name="Salamov A.A."/>
            <person name="Wisecaver J.H."/>
            <person name="Long T.M."/>
            <person name="Calvey C.H."/>
            <person name="Aerts A.L."/>
            <person name="Barry K.W."/>
            <person name="Choi C."/>
            <person name="Clum A."/>
            <person name="Coughlan A.Y."/>
            <person name="Deshpande S."/>
            <person name="Douglass A.P."/>
            <person name="Hanson S.J."/>
            <person name="Klenk H.-P."/>
            <person name="LaButti K.M."/>
            <person name="Lapidus A."/>
            <person name="Lindquist E.A."/>
            <person name="Lipzen A.M."/>
            <person name="Meier-Kolthoff J.P."/>
            <person name="Ohm R.A."/>
            <person name="Otillar R.P."/>
            <person name="Pangilinan J.L."/>
            <person name="Peng Y."/>
            <person name="Rokas A."/>
            <person name="Rosa C.A."/>
            <person name="Scheuner C."/>
            <person name="Sibirny A.A."/>
            <person name="Slot J.C."/>
            <person name="Stielow J.B."/>
            <person name="Sun H."/>
            <person name="Kurtzman C.P."/>
            <person name="Blackwell M."/>
            <person name="Grigoriev I.V."/>
            <person name="Jeffries T.W."/>
        </authorList>
    </citation>
    <scope>NUCLEOTIDE SEQUENCE [LARGE SCALE GENOMIC DNA]</scope>
    <source>
        <strain evidence="9">ATCC 58044 / CBS 1984 / NCYC 433 / NRRL Y-366-8</strain>
    </source>
</reference>
<feature type="transmembrane region" description="Helical" evidence="7">
    <location>
        <begin position="471"/>
        <end position="490"/>
    </location>
</feature>
<feature type="transmembrane region" description="Helical" evidence="7">
    <location>
        <begin position="552"/>
        <end position="570"/>
    </location>
</feature>
<dbReference type="RefSeq" id="XP_019037638.1">
    <property type="nucleotide sequence ID" value="XM_019180481.1"/>
</dbReference>
<feature type="signal peptide" evidence="7">
    <location>
        <begin position="1"/>
        <end position="19"/>
    </location>
</feature>
<protein>
    <recommendedName>
        <fullName evidence="7">Transmembrane 9 superfamily member</fullName>
    </recommendedName>
</protein>
<evidence type="ECO:0000313" key="8">
    <source>
        <dbReference type="EMBL" id="ODQ58431.1"/>
    </source>
</evidence>